<dbReference type="Proteomes" id="UP000613974">
    <property type="component" value="Unassembled WGS sequence"/>
</dbReference>
<evidence type="ECO:0000313" key="3">
    <source>
        <dbReference type="Proteomes" id="UP000613974"/>
    </source>
</evidence>
<comment type="caution">
    <text evidence="2">The sequence shown here is derived from an EMBL/GenBank/DDBJ whole genome shotgun (WGS) entry which is preliminary data.</text>
</comment>
<proteinExistence type="predicted"/>
<gene>
    <name evidence="2" type="ORF">Snoj_44280</name>
</gene>
<keyword evidence="3" id="KW-1185">Reference proteome</keyword>
<reference evidence="3" key="1">
    <citation type="submission" date="2023-07" db="EMBL/GenBank/DDBJ databases">
        <title>Whole genome shotgun sequence of Streptomyces nojiriensis NBRC 13794.</title>
        <authorList>
            <person name="Komaki H."/>
            <person name="Tamura T."/>
        </authorList>
    </citation>
    <scope>NUCLEOTIDE SEQUENCE [LARGE SCALE GENOMIC DNA]</scope>
    <source>
        <strain evidence="3">NBRC 13794</strain>
    </source>
</reference>
<name>A0ABQ3SQX5_9ACTN</name>
<accession>A0ABQ3SQX5</accession>
<organism evidence="2 3">
    <name type="scientific">Streptomyces nojiriensis</name>
    <dbReference type="NCBI Taxonomy" id="66374"/>
    <lineage>
        <taxon>Bacteria</taxon>
        <taxon>Bacillati</taxon>
        <taxon>Actinomycetota</taxon>
        <taxon>Actinomycetes</taxon>
        <taxon>Kitasatosporales</taxon>
        <taxon>Streptomycetaceae</taxon>
        <taxon>Streptomyces</taxon>
    </lineage>
</organism>
<sequence>MNTHLPIPSKSPLHHRPAEDAEQPPPQQVVGAPNGVAEGVPSSVRPDPHADDGRRPVAWLHIVAPPSYGAAPSVRSRCSCGRDLFAAGRARALALIADHAQHRTVCSRLTPRREEAA</sequence>
<feature type="region of interest" description="Disordered" evidence="1">
    <location>
        <begin position="1"/>
        <end position="53"/>
    </location>
</feature>
<evidence type="ECO:0000256" key="1">
    <source>
        <dbReference type="SAM" id="MobiDB-lite"/>
    </source>
</evidence>
<dbReference type="EMBL" id="BNEC01000005">
    <property type="protein sequence ID" value="GHI70510.1"/>
    <property type="molecule type" value="Genomic_DNA"/>
</dbReference>
<evidence type="ECO:0000313" key="2">
    <source>
        <dbReference type="EMBL" id="GHI70510.1"/>
    </source>
</evidence>
<protein>
    <submittedName>
        <fullName evidence="2">Uncharacterized protein</fullName>
    </submittedName>
</protein>